<organism evidence="3 6">
    <name type="scientific">Brevibacterium casei</name>
    <dbReference type="NCBI Taxonomy" id="33889"/>
    <lineage>
        <taxon>Bacteria</taxon>
        <taxon>Bacillati</taxon>
        <taxon>Actinomycetota</taxon>
        <taxon>Actinomycetes</taxon>
        <taxon>Micrococcales</taxon>
        <taxon>Brevibacteriaceae</taxon>
        <taxon>Brevibacterium</taxon>
    </lineage>
</organism>
<reference evidence="5 7" key="2">
    <citation type="submission" date="2019-02" db="EMBL/GenBank/DDBJ databases">
        <authorList>
            <consortium name="Pathogen Informatics"/>
        </authorList>
    </citation>
    <scope>NUCLEOTIDE SEQUENCE [LARGE SCALE GENOMIC DNA]</scope>
    <source>
        <strain evidence="5 7">3012STDY7078520</strain>
    </source>
</reference>
<dbReference type="EMBL" id="CAACXN010000015">
    <property type="protein sequence ID" value="VEW14667.1"/>
    <property type="molecule type" value="Genomic_DNA"/>
</dbReference>
<dbReference type="GO" id="GO:0016491">
    <property type="term" value="F:oxidoreductase activity"/>
    <property type="evidence" value="ECO:0007669"/>
    <property type="project" value="UniProtKB-KW"/>
</dbReference>
<dbReference type="PANTHER" id="PTHR43669:SF3">
    <property type="entry name" value="ALCOHOL DEHYDROGENASE, PUTATIVE (AFU_ORTHOLOGUE AFUA_3G03445)-RELATED"/>
    <property type="match status" value="1"/>
</dbReference>
<evidence type="ECO:0000313" key="8">
    <source>
        <dbReference type="Proteomes" id="UP000594979"/>
    </source>
</evidence>
<comment type="similarity">
    <text evidence="1">Belongs to the short-chain dehydrogenases/reductases (SDR) family.</text>
</comment>
<evidence type="ECO:0000313" key="6">
    <source>
        <dbReference type="Proteomes" id="UP000216867"/>
    </source>
</evidence>
<evidence type="ECO:0000313" key="5">
    <source>
        <dbReference type="EMBL" id="VEW14667.1"/>
    </source>
</evidence>
<dbReference type="EMBL" id="NCWY01000001">
    <property type="protein sequence ID" value="PAK97038.1"/>
    <property type="molecule type" value="Genomic_DNA"/>
</dbReference>
<reference evidence="3 6" key="1">
    <citation type="submission" date="2017-04" db="EMBL/GenBank/DDBJ databases">
        <title>Kefir bacterial isolates.</title>
        <authorList>
            <person name="Kim Y."/>
            <person name="Blasche S."/>
            <person name="Patil K.R."/>
        </authorList>
    </citation>
    <scope>NUCLEOTIDE SEQUENCE [LARGE SCALE GENOMIC DNA]</scope>
    <source>
        <strain evidence="3 6">OG2</strain>
    </source>
</reference>
<dbReference type="Proteomes" id="UP000386281">
    <property type="component" value="Unassembled WGS sequence"/>
</dbReference>
<accession>A0A269ZGV5</accession>
<evidence type="ECO:0000313" key="3">
    <source>
        <dbReference type="EMBL" id="PAK97038.1"/>
    </source>
</evidence>
<reference evidence="4 8" key="3">
    <citation type="submission" date="2020-12" db="EMBL/GenBank/DDBJ databases">
        <title>FDA dAtabase for Regulatory Grade micrObial Sequences (FDA-ARGOS): Supporting development and validation of Infectious Disease Dx tests.</title>
        <authorList>
            <person name="Sproer C."/>
            <person name="Gronow S."/>
            <person name="Severitt S."/>
            <person name="Schroder I."/>
            <person name="Tallon L."/>
            <person name="Sadzewicz L."/>
            <person name="Zhao X."/>
            <person name="Boylan J."/>
            <person name="Ott S."/>
            <person name="Bowen H."/>
            <person name="Vavikolanu K."/>
            <person name="Mehta A."/>
            <person name="Aluvathingal J."/>
            <person name="Nadendla S."/>
            <person name="Lowell S."/>
            <person name="Myers T."/>
            <person name="Yan Y."/>
            <person name="Sichtig H."/>
        </authorList>
    </citation>
    <scope>NUCLEOTIDE SEQUENCE [LARGE SCALE GENOMIC DNA]</scope>
    <source>
        <strain evidence="4 8">FDAARGOS_902</strain>
    </source>
</reference>
<dbReference type="SUPFAM" id="SSF51735">
    <property type="entry name" value="NAD(P)-binding Rossmann-fold domains"/>
    <property type="match status" value="1"/>
</dbReference>
<dbReference type="EC" id="1.-.-.-" evidence="5"/>
<evidence type="ECO:0000256" key="2">
    <source>
        <dbReference type="ARBA" id="ARBA00023002"/>
    </source>
</evidence>
<evidence type="ECO:0000313" key="4">
    <source>
        <dbReference type="EMBL" id="QPS34920.1"/>
    </source>
</evidence>
<proteinExistence type="inferred from homology"/>
<evidence type="ECO:0000313" key="7">
    <source>
        <dbReference type="Proteomes" id="UP000386281"/>
    </source>
</evidence>
<dbReference type="RefSeq" id="WP_009380294.1">
    <property type="nucleotide sequence ID" value="NZ_CAACXN010000015.1"/>
</dbReference>
<dbReference type="PRINTS" id="PR00081">
    <property type="entry name" value="GDHRDH"/>
</dbReference>
<dbReference type="PANTHER" id="PTHR43669">
    <property type="entry name" value="5-KETO-D-GLUCONATE 5-REDUCTASE"/>
    <property type="match status" value="1"/>
</dbReference>
<dbReference type="Proteomes" id="UP000594979">
    <property type="component" value="Chromosome"/>
</dbReference>
<keyword evidence="2 5" id="KW-0560">Oxidoreductase</keyword>
<dbReference type="Pfam" id="PF00106">
    <property type="entry name" value="adh_short"/>
    <property type="match status" value="1"/>
</dbReference>
<sequence>MTDTAQAPPEERIALVTGATGAIGAAVSRALVGQGIRTAMLARNLRRLERLAEQLDAPDLTLPVRADVTQPFDLVEARDAIRDRFGADPDLVMVSAGVMRAGDFEQAVPSEWKAMIMTNVEGALYTAQTFADGLLRIGETGHRADLIFVGSAPAPQRAKSYAVFSAMATSVEQLAKHLRAEYGERGVRVHHIAPFYVTSELGADMSDTEHYQRFLERADEFSSIDPGSVAHLVKFMIGLPARSNLAAATIRPVRS</sequence>
<name>A0A269ZGV5_9MICO</name>
<dbReference type="CDD" id="cd05233">
    <property type="entry name" value="SDR_c"/>
    <property type="match status" value="1"/>
</dbReference>
<dbReference type="Gene3D" id="3.40.50.720">
    <property type="entry name" value="NAD(P)-binding Rossmann-like Domain"/>
    <property type="match status" value="1"/>
</dbReference>
<dbReference type="Proteomes" id="UP000216867">
    <property type="component" value="Unassembled WGS sequence"/>
</dbReference>
<dbReference type="EMBL" id="CP065682">
    <property type="protein sequence ID" value="QPS34920.1"/>
    <property type="molecule type" value="Genomic_DNA"/>
</dbReference>
<gene>
    <name evidence="3" type="ORF">B8X04_00190</name>
    <name evidence="4" type="ORF">I6G59_06320</name>
    <name evidence="5" type="ORF">NCTC12391_02816</name>
</gene>
<dbReference type="KEGG" id="bcau:I6G59_06320"/>
<evidence type="ECO:0000256" key="1">
    <source>
        <dbReference type="ARBA" id="ARBA00006484"/>
    </source>
</evidence>
<dbReference type="AlphaFoldDB" id="A0A269ZGV5"/>
<protein>
    <submittedName>
        <fullName evidence="4">SDR family NAD(P)-dependent oxidoreductase</fullName>
    </submittedName>
    <submittedName>
        <fullName evidence="5">Uncharacterized oxidoreductase SAV2478</fullName>
        <ecNumber evidence="5">1.-.-.-</ecNumber>
    </submittedName>
</protein>
<dbReference type="InterPro" id="IPR036291">
    <property type="entry name" value="NAD(P)-bd_dom_sf"/>
</dbReference>
<dbReference type="InterPro" id="IPR002347">
    <property type="entry name" value="SDR_fam"/>
</dbReference>